<dbReference type="STRING" id="1218173.BALCAV_0220480"/>
<evidence type="ECO:0000313" key="3">
    <source>
        <dbReference type="Proteomes" id="UP000002754"/>
    </source>
</evidence>
<sequence>MTISFDYTNALPFMKKSEVEGLSEFVKVTHGMHHEKKGLGPDFLGWVDLPLTYDKEEFSRIKQAVKKIQNQSDALIVIVIGGSYFGDGTPFFL</sequence>
<dbReference type="SUPFAM" id="SSF53697">
    <property type="entry name" value="SIS domain"/>
    <property type="match status" value="1"/>
</dbReference>
<accession>A0A094XAH6</accession>
<dbReference type="Proteomes" id="UP000002754">
    <property type="component" value="Unassembled WGS sequence"/>
</dbReference>
<evidence type="ECO:0000313" key="1">
    <source>
        <dbReference type="EMBL" id="KGA95760.1"/>
    </source>
</evidence>
<dbReference type="eggNOG" id="COG0166">
    <property type="taxonomic scope" value="Bacteria"/>
</dbReference>
<keyword evidence="3" id="KW-1185">Reference proteome</keyword>
<dbReference type="EMBL" id="JALP01000393">
    <property type="protein sequence ID" value="THG88396.1"/>
    <property type="molecule type" value="Genomic_DNA"/>
</dbReference>
<name>A0A094XAH6_ALKAL</name>
<proteinExistence type="predicted"/>
<reference evidence="1 3" key="1">
    <citation type="journal article" date="2014" name="Genome Announc.">
        <title>Draft Genome Sequence of Bacillus alcalophilus AV1934, a Classic Alkaliphile Isolated from Human Feces in 1934.</title>
        <authorList>
            <person name="Attie O."/>
            <person name="Jayaprakash A."/>
            <person name="Shah H."/>
            <person name="Paulsen I.T."/>
            <person name="Morino M."/>
            <person name="Takahashi Y."/>
            <person name="Narumi I."/>
            <person name="Sachidanandam R."/>
            <person name="Satoh K."/>
            <person name="Ito M."/>
            <person name="Krulwich T.A."/>
        </authorList>
    </citation>
    <scope>NUCLEOTIDE SEQUENCE [LARGE SCALE GENOMIC DNA]</scope>
    <source>
        <strain evidence="1 3">AV1934</strain>
    </source>
</reference>
<dbReference type="Proteomes" id="UP000297014">
    <property type="component" value="Unassembled WGS sequence"/>
</dbReference>
<evidence type="ECO:0000313" key="2">
    <source>
        <dbReference type="EMBL" id="THG88396.1"/>
    </source>
</evidence>
<protein>
    <recommendedName>
        <fullName evidence="5">Glucose-6-phosphate isomerase</fullName>
    </recommendedName>
</protein>
<gene>
    <name evidence="2" type="ORF">AJ85_04875</name>
    <name evidence="1" type="ORF">BALCAV_0220480</name>
</gene>
<organism evidence="1 3">
    <name type="scientific">Alkalihalobacillus alcalophilus ATCC 27647 = CGMCC 1.3604</name>
    <dbReference type="NCBI Taxonomy" id="1218173"/>
    <lineage>
        <taxon>Bacteria</taxon>
        <taxon>Bacillati</taxon>
        <taxon>Bacillota</taxon>
        <taxon>Bacilli</taxon>
        <taxon>Bacillales</taxon>
        <taxon>Bacillaceae</taxon>
        <taxon>Alkalihalobacillus</taxon>
    </lineage>
</organism>
<dbReference type="GO" id="GO:0097367">
    <property type="term" value="F:carbohydrate derivative binding"/>
    <property type="evidence" value="ECO:0007669"/>
    <property type="project" value="InterPro"/>
</dbReference>
<evidence type="ECO:0000313" key="4">
    <source>
        <dbReference type="Proteomes" id="UP000297014"/>
    </source>
</evidence>
<dbReference type="InterPro" id="IPR046348">
    <property type="entry name" value="SIS_dom_sf"/>
</dbReference>
<dbReference type="AlphaFoldDB" id="A0A094XAH6"/>
<dbReference type="EMBL" id="ALPT02000106">
    <property type="protein sequence ID" value="KGA95760.1"/>
    <property type="molecule type" value="Genomic_DNA"/>
</dbReference>
<dbReference type="Gene3D" id="3.40.50.10490">
    <property type="entry name" value="Glucose-6-phosphate isomerase like protein, domain 1"/>
    <property type="match status" value="2"/>
</dbReference>
<evidence type="ECO:0008006" key="5">
    <source>
        <dbReference type="Google" id="ProtNLM"/>
    </source>
</evidence>
<reference evidence="2 4" key="2">
    <citation type="submission" date="2014-01" db="EMBL/GenBank/DDBJ databases">
        <title>Draft genome sequencing of Bacillus alcalophilus CGMCC 1.3604.</title>
        <authorList>
            <person name="Yang J."/>
            <person name="Diao L."/>
            <person name="Yang S."/>
        </authorList>
    </citation>
    <scope>NUCLEOTIDE SEQUENCE [LARGE SCALE GENOMIC DNA]</scope>
    <source>
        <strain evidence="2 4">CGMCC 1.3604</strain>
    </source>
</reference>
<comment type="caution">
    <text evidence="1">The sequence shown here is derived from an EMBL/GenBank/DDBJ whole genome shotgun (WGS) entry which is preliminary data.</text>
</comment>
<dbReference type="GO" id="GO:1901135">
    <property type="term" value="P:carbohydrate derivative metabolic process"/>
    <property type="evidence" value="ECO:0007669"/>
    <property type="project" value="InterPro"/>
</dbReference>